<proteinExistence type="predicted"/>
<dbReference type="AlphaFoldDB" id="A0A2G9HYQ9"/>
<dbReference type="Proteomes" id="UP000231279">
    <property type="component" value="Unassembled WGS sequence"/>
</dbReference>
<accession>A0A2G9HYQ9</accession>
<evidence type="ECO:0000256" key="1">
    <source>
        <dbReference type="SAM" id="MobiDB-lite"/>
    </source>
</evidence>
<sequence>MNRKGKNNKSLCEKSMEVVINFVKLSSFSIAKMSLRPSSPQSPSTVEKHKDSRSFHANFSDSLRSVSSLSSNLKLQKSQRSSKAISYLLEPFGEGNTNSSTFVVNEEESIDGKASEYIRKVHEKNRHNSQETSNIDAYVMPPPPHLRM</sequence>
<organism evidence="2 3">
    <name type="scientific">Handroanthus impetiginosus</name>
    <dbReference type="NCBI Taxonomy" id="429701"/>
    <lineage>
        <taxon>Eukaryota</taxon>
        <taxon>Viridiplantae</taxon>
        <taxon>Streptophyta</taxon>
        <taxon>Embryophyta</taxon>
        <taxon>Tracheophyta</taxon>
        <taxon>Spermatophyta</taxon>
        <taxon>Magnoliopsida</taxon>
        <taxon>eudicotyledons</taxon>
        <taxon>Gunneridae</taxon>
        <taxon>Pentapetalae</taxon>
        <taxon>asterids</taxon>
        <taxon>lamiids</taxon>
        <taxon>Lamiales</taxon>
        <taxon>Bignoniaceae</taxon>
        <taxon>Crescentiina</taxon>
        <taxon>Tabebuia alliance</taxon>
        <taxon>Handroanthus</taxon>
    </lineage>
</organism>
<keyword evidence="3" id="KW-1185">Reference proteome</keyword>
<gene>
    <name evidence="2" type="ORF">CDL12_04635</name>
</gene>
<evidence type="ECO:0000313" key="3">
    <source>
        <dbReference type="Proteomes" id="UP000231279"/>
    </source>
</evidence>
<feature type="region of interest" description="Disordered" evidence="1">
    <location>
        <begin position="34"/>
        <end position="53"/>
    </location>
</feature>
<evidence type="ECO:0000313" key="2">
    <source>
        <dbReference type="EMBL" id="PIN22651.1"/>
    </source>
</evidence>
<reference evidence="3" key="1">
    <citation type="journal article" date="2018" name="Gigascience">
        <title>Genome assembly of the Pink Ipe (Handroanthus impetiginosus, Bignoniaceae), a highly valued, ecologically keystone Neotropical timber forest tree.</title>
        <authorList>
            <person name="Silva-Junior O.B."/>
            <person name="Grattapaglia D."/>
            <person name="Novaes E."/>
            <person name="Collevatti R.G."/>
        </authorList>
    </citation>
    <scope>NUCLEOTIDE SEQUENCE [LARGE SCALE GENOMIC DNA]</scope>
    <source>
        <strain evidence="3">cv. UFG-1</strain>
    </source>
</reference>
<comment type="caution">
    <text evidence="2">The sequence shown here is derived from an EMBL/GenBank/DDBJ whole genome shotgun (WGS) entry which is preliminary data.</text>
</comment>
<dbReference type="OrthoDB" id="1916329at2759"/>
<protein>
    <submittedName>
        <fullName evidence="2">Uncharacterized protein</fullName>
    </submittedName>
</protein>
<feature type="region of interest" description="Disordered" evidence="1">
    <location>
        <begin position="124"/>
        <end position="148"/>
    </location>
</feature>
<name>A0A2G9HYQ9_9LAMI</name>
<dbReference type="EMBL" id="NKXS01000718">
    <property type="protein sequence ID" value="PIN22651.1"/>
    <property type="molecule type" value="Genomic_DNA"/>
</dbReference>
<feature type="compositionally biased region" description="Polar residues" evidence="1">
    <location>
        <begin position="36"/>
        <end position="45"/>
    </location>
</feature>